<protein>
    <submittedName>
        <fullName evidence="2">AAEL012155-PA</fullName>
    </submittedName>
</protein>
<accession>Q16MX5</accession>
<name>Q16MX5_AEDAE</name>
<organism evidence="2 3">
    <name type="scientific">Aedes aegypti</name>
    <name type="common">Yellowfever mosquito</name>
    <name type="synonym">Culex aegypti</name>
    <dbReference type="NCBI Taxonomy" id="7159"/>
    <lineage>
        <taxon>Eukaryota</taxon>
        <taxon>Metazoa</taxon>
        <taxon>Ecdysozoa</taxon>
        <taxon>Arthropoda</taxon>
        <taxon>Hexapoda</taxon>
        <taxon>Insecta</taxon>
        <taxon>Pterygota</taxon>
        <taxon>Neoptera</taxon>
        <taxon>Endopterygota</taxon>
        <taxon>Diptera</taxon>
        <taxon>Nematocera</taxon>
        <taxon>Culicoidea</taxon>
        <taxon>Culicidae</taxon>
        <taxon>Culicinae</taxon>
        <taxon>Aedini</taxon>
        <taxon>Aedes</taxon>
        <taxon>Stegomyia</taxon>
    </lineage>
</organism>
<dbReference type="GO" id="GO:0005794">
    <property type="term" value="C:Golgi apparatus"/>
    <property type="evidence" value="ECO:0007669"/>
    <property type="project" value="TreeGrafter"/>
</dbReference>
<dbReference type="PaxDb" id="7159-AAEL012155-PA"/>
<dbReference type="AlphaFoldDB" id="Q16MX5"/>
<evidence type="ECO:0000313" key="2">
    <source>
        <dbReference type="EMBL" id="EAT35699.1"/>
    </source>
</evidence>
<gene>
    <name evidence="2" type="ORF">AaeL_AAEL012155</name>
</gene>
<dbReference type="PANTHER" id="PTHR21229">
    <property type="entry name" value="LUNG SEVEN TRANSMEMBRANE RECEPTOR"/>
    <property type="match status" value="1"/>
</dbReference>
<proteinExistence type="predicted"/>
<reference evidence="2" key="3">
    <citation type="submission" date="2012-09" db="EMBL/GenBank/DDBJ databases">
        <authorList>
            <consortium name="VectorBase"/>
        </authorList>
    </citation>
    <scope>NUCLEOTIDE SEQUENCE</scope>
    <source>
        <strain evidence="2">Liverpool</strain>
    </source>
</reference>
<reference evidence="2" key="2">
    <citation type="journal article" date="2007" name="Science">
        <title>Genome sequence of Aedes aegypti, a major arbovirus vector.</title>
        <authorList>
            <person name="Nene V."/>
            <person name="Wortman J.R."/>
            <person name="Lawson D."/>
            <person name="Haas B."/>
            <person name="Kodira C."/>
            <person name="Tu Z.J."/>
            <person name="Loftus B."/>
            <person name="Xi Z."/>
            <person name="Megy K."/>
            <person name="Grabherr M."/>
            <person name="Ren Q."/>
            <person name="Zdobnov E.M."/>
            <person name="Lobo N.F."/>
            <person name="Campbell K.S."/>
            <person name="Brown S.E."/>
            <person name="Bonaldo M.F."/>
            <person name="Zhu J."/>
            <person name="Sinkins S.P."/>
            <person name="Hogenkamp D.G."/>
            <person name="Amedeo P."/>
            <person name="Arensburger P."/>
            <person name="Atkinson P.W."/>
            <person name="Bidwell S."/>
            <person name="Biedler J."/>
            <person name="Birney E."/>
            <person name="Bruggner R.V."/>
            <person name="Costas J."/>
            <person name="Coy M.R."/>
            <person name="Crabtree J."/>
            <person name="Crawford M."/>
            <person name="Debruyn B."/>
            <person name="Decaprio D."/>
            <person name="Eiglmeier K."/>
            <person name="Eisenstadt E."/>
            <person name="El-Dorry H."/>
            <person name="Gelbart W.M."/>
            <person name="Gomes S.L."/>
            <person name="Hammond M."/>
            <person name="Hannick L.I."/>
            <person name="Hogan J.R."/>
            <person name="Holmes M.H."/>
            <person name="Jaffe D."/>
            <person name="Johnston J.S."/>
            <person name="Kennedy R.C."/>
            <person name="Koo H."/>
            <person name="Kravitz S."/>
            <person name="Kriventseva E.V."/>
            <person name="Kulp D."/>
            <person name="Labutti K."/>
            <person name="Lee E."/>
            <person name="Li S."/>
            <person name="Lovin D.D."/>
            <person name="Mao C."/>
            <person name="Mauceli E."/>
            <person name="Menck C.F."/>
            <person name="Miller J.R."/>
            <person name="Montgomery P."/>
            <person name="Mori A."/>
            <person name="Nascimento A.L."/>
            <person name="Naveira H.F."/>
            <person name="Nusbaum C."/>
            <person name="O'leary S."/>
            <person name="Orvis J."/>
            <person name="Pertea M."/>
            <person name="Quesneville H."/>
            <person name="Reidenbach K.R."/>
            <person name="Rogers Y.H."/>
            <person name="Roth C.W."/>
            <person name="Schneider J.R."/>
            <person name="Schatz M."/>
            <person name="Shumway M."/>
            <person name="Stanke M."/>
            <person name="Stinson E.O."/>
            <person name="Tubio J.M."/>
            <person name="Vanzee J.P."/>
            <person name="Verjovski-Almeida S."/>
            <person name="Werner D."/>
            <person name="White O."/>
            <person name="Wyder S."/>
            <person name="Zeng Q."/>
            <person name="Zhao Q."/>
            <person name="Zhao Y."/>
            <person name="Hill C.A."/>
            <person name="Raikhel A.S."/>
            <person name="Soares M.B."/>
            <person name="Knudson D.L."/>
            <person name="Lee N.H."/>
            <person name="Galagan J."/>
            <person name="Salzberg S.L."/>
            <person name="Paulsen I.T."/>
            <person name="Dimopoulos G."/>
            <person name="Collins F.H."/>
            <person name="Birren B."/>
            <person name="Fraser-Liggett C.M."/>
            <person name="Severson D.W."/>
        </authorList>
    </citation>
    <scope>NUCLEOTIDE SEQUENCE [LARGE SCALE GENOMIC DNA]</scope>
    <source>
        <strain evidence="2">Liverpool</strain>
    </source>
</reference>
<dbReference type="PhylomeDB" id="Q16MX5"/>
<dbReference type="eggNOG" id="KOG2569">
    <property type="taxonomic scope" value="Eukaryota"/>
</dbReference>
<dbReference type="EMBL" id="CH477846">
    <property type="protein sequence ID" value="EAT35699.1"/>
    <property type="molecule type" value="Genomic_DNA"/>
</dbReference>
<dbReference type="HOGENOM" id="CLU_2361747_0_0_1"/>
<feature type="region of interest" description="Disordered" evidence="1">
    <location>
        <begin position="73"/>
        <end position="110"/>
    </location>
</feature>
<evidence type="ECO:0000313" key="3">
    <source>
        <dbReference type="Proteomes" id="UP000682892"/>
    </source>
</evidence>
<dbReference type="PANTHER" id="PTHR21229:SF2">
    <property type="entry name" value="RE59932P"/>
    <property type="match status" value="1"/>
</dbReference>
<reference evidence="2" key="1">
    <citation type="submission" date="2005-10" db="EMBL/GenBank/DDBJ databases">
        <authorList>
            <person name="Loftus B.J."/>
            <person name="Nene V.M."/>
            <person name="Hannick L.I."/>
            <person name="Bidwell S."/>
            <person name="Haas B."/>
            <person name="Amedeo P."/>
            <person name="Orvis J."/>
            <person name="Wortman J.R."/>
            <person name="White O.R."/>
            <person name="Salzberg S."/>
            <person name="Shumway M."/>
            <person name="Koo H."/>
            <person name="Zhao Y."/>
            <person name="Holmes M."/>
            <person name="Miller J."/>
            <person name="Schatz M."/>
            <person name="Pop M."/>
            <person name="Pai G."/>
            <person name="Utterback T."/>
            <person name="Rogers Y.-H."/>
            <person name="Kravitz S."/>
            <person name="Fraser C.M."/>
        </authorList>
    </citation>
    <scope>NUCLEOTIDE SEQUENCE</scope>
    <source>
        <strain evidence="2">Liverpool</strain>
    </source>
</reference>
<dbReference type="GO" id="GO:0016020">
    <property type="term" value="C:membrane"/>
    <property type="evidence" value="ECO:0007669"/>
    <property type="project" value="InterPro"/>
</dbReference>
<feature type="compositionally biased region" description="Basic and acidic residues" evidence="1">
    <location>
        <begin position="97"/>
        <end position="110"/>
    </location>
</feature>
<dbReference type="OMA" id="MCHKAKL"/>
<feature type="compositionally biased region" description="Polar residues" evidence="1">
    <location>
        <begin position="73"/>
        <end position="84"/>
    </location>
</feature>
<sequence length="110" mass="12775">MCHKAKLSVVITVAFQYAWLDEMFKEMATYVFFVLTGYKFRPVSQNPYFSMHDVDDDDDDEVEILTQTGLTEGISKVTNRSQPPGTMVHESNEEERENLISKRESSHEYD</sequence>
<dbReference type="Proteomes" id="UP000682892">
    <property type="component" value="Unassembled WGS sequence"/>
</dbReference>
<dbReference type="VEuPathDB" id="VectorBase:AAEL019621"/>
<dbReference type="InterPro" id="IPR009637">
    <property type="entry name" value="GPR107/GPR108-like"/>
</dbReference>
<evidence type="ECO:0000256" key="1">
    <source>
        <dbReference type="SAM" id="MobiDB-lite"/>
    </source>
</evidence>